<dbReference type="Proteomes" id="UP001162164">
    <property type="component" value="Unassembled WGS sequence"/>
</dbReference>
<accession>A0ABQ9JTH7</accession>
<evidence type="ECO:0000313" key="1">
    <source>
        <dbReference type="EMBL" id="KAJ8981116.1"/>
    </source>
</evidence>
<reference evidence="1" key="1">
    <citation type="journal article" date="2023" name="Insect Mol. Biol.">
        <title>Genome sequencing provides insights into the evolution of gene families encoding plant cell wall-degrading enzymes in longhorned beetles.</title>
        <authorList>
            <person name="Shin N.R."/>
            <person name="Okamura Y."/>
            <person name="Kirsch R."/>
            <person name="Pauchet Y."/>
        </authorList>
    </citation>
    <scope>NUCLEOTIDE SEQUENCE</scope>
    <source>
        <strain evidence="1">MMC_N1</strain>
    </source>
</reference>
<evidence type="ECO:0000313" key="2">
    <source>
        <dbReference type="Proteomes" id="UP001162164"/>
    </source>
</evidence>
<proteinExistence type="predicted"/>
<sequence>MSKWYGAFDEEVANVCKFTTHIMDSVTCSSCVGTLTNYVTFAITCDSTEEKINLYRETHHKVLKIKLSNVLTFLGDGIWCGNVNIKEEDSLDNLKYIVNEPKVHTGVDSTTNLNNSDLSSATDVKSILMSMISVMLEHPFMI</sequence>
<organism evidence="1 2">
    <name type="scientific">Molorchus minor</name>
    <dbReference type="NCBI Taxonomy" id="1323400"/>
    <lineage>
        <taxon>Eukaryota</taxon>
        <taxon>Metazoa</taxon>
        <taxon>Ecdysozoa</taxon>
        <taxon>Arthropoda</taxon>
        <taxon>Hexapoda</taxon>
        <taxon>Insecta</taxon>
        <taxon>Pterygota</taxon>
        <taxon>Neoptera</taxon>
        <taxon>Endopterygota</taxon>
        <taxon>Coleoptera</taxon>
        <taxon>Polyphaga</taxon>
        <taxon>Cucujiformia</taxon>
        <taxon>Chrysomeloidea</taxon>
        <taxon>Cerambycidae</taxon>
        <taxon>Lamiinae</taxon>
        <taxon>Monochamini</taxon>
        <taxon>Molorchus</taxon>
    </lineage>
</organism>
<name>A0ABQ9JTH7_9CUCU</name>
<gene>
    <name evidence="1" type="ORF">NQ317_007891</name>
</gene>
<dbReference type="EMBL" id="JAPWTJ010000201">
    <property type="protein sequence ID" value="KAJ8981116.1"/>
    <property type="molecule type" value="Genomic_DNA"/>
</dbReference>
<keyword evidence="2" id="KW-1185">Reference proteome</keyword>
<protein>
    <submittedName>
        <fullName evidence="1">Uncharacterized protein</fullName>
    </submittedName>
</protein>
<comment type="caution">
    <text evidence="1">The sequence shown here is derived from an EMBL/GenBank/DDBJ whole genome shotgun (WGS) entry which is preliminary data.</text>
</comment>